<dbReference type="KEGG" id="ccro:CMC5_050700"/>
<dbReference type="PROSITE" id="PS50011">
    <property type="entry name" value="PROTEIN_KINASE_DOM"/>
    <property type="match status" value="1"/>
</dbReference>
<proteinExistence type="predicted"/>
<evidence type="ECO:0000256" key="2">
    <source>
        <dbReference type="ARBA" id="ARBA00022741"/>
    </source>
</evidence>
<name>A0A0K1EJY7_CHOCO</name>
<keyword evidence="3 8" id="KW-0418">Kinase</keyword>
<keyword evidence="6" id="KW-0812">Transmembrane</keyword>
<keyword evidence="6" id="KW-1133">Transmembrane helix</keyword>
<evidence type="ECO:0000313" key="9">
    <source>
        <dbReference type="Proteomes" id="UP000067626"/>
    </source>
</evidence>
<feature type="transmembrane region" description="Helical" evidence="6">
    <location>
        <begin position="348"/>
        <end position="368"/>
    </location>
</feature>
<keyword evidence="9" id="KW-1185">Reference proteome</keyword>
<reference evidence="8 9" key="1">
    <citation type="submission" date="2015-07" db="EMBL/GenBank/DDBJ databases">
        <title>Genome analysis of myxobacterium Chondromyces crocatus Cm c5 reveals a high potential for natural compound synthesis and the genetic basis for the loss of fruiting body formation.</title>
        <authorList>
            <person name="Zaburannyi N."/>
            <person name="Bunk B."/>
            <person name="Maier J."/>
            <person name="Overmann J."/>
            <person name="Mueller R."/>
        </authorList>
    </citation>
    <scope>NUCLEOTIDE SEQUENCE [LARGE SCALE GENOMIC DNA]</scope>
    <source>
        <strain evidence="8 9">Cm c5</strain>
    </source>
</reference>
<dbReference type="CDD" id="cd14014">
    <property type="entry name" value="STKc_PknB_like"/>
    <property type="match status" value="1"/>
</dbReference>
<feature type="region of interest" description="Disordered" evidence="5">
    <location>
        <begin position="174"/>
        <end position="206"/>
    </location>
</feature>
<dbReference type="InterPro" id="IPR011009">
    <property type="entry name" value="Kinase-like_dom_sf"/>
</dbReference>
<dbReference type="Gene3D" id="1.10.510.10">
    <property type="entry name" value="Transferase(Phosphotransferase) domain 1"/>
    <property type="match status" value="1"/>
</dbReference>
<evidence type="ECO:0000256" key="6">
    <source>
        <dbReference type="SAM" id="Phobius"/>
    </source>
</evidence>
<dbReference type="Proteomes" id="UP000067626">
    <property type="component" value="Chromosome"/>
</dbReference>
<feature type="domain" description="Protein kinase" evidence="7">
    <location>
        <begin position="19"/>
        <end position="297"/>
    </location>
</feature>
<sequence>MPLPLTPLAQPGDLVAGKYRIERMVAVGGMGVVMAARHEDLGQPVAIKLLRQESLSNAEAVARFLREARTAARLSGEHICRVFDVGTTGEGIPFMVMEYLNGQDLQQVLEREGPLPVRDAVTYVLQTLEAVAEAHAAGVIHRDLKPSNLFLSTRSDGSRSIKVLDFGISRGQGLDAPTDGQPLTHTRQVMGSPGYMSPEQMTRPRTVDGRSDIWSIGVVLYALLTGEQPFLGETVAAVMASILHEPVPKVRAKRSEVPAGLERVIERCLNRDLSARFTSVAQVARALASFGPEHAKLSVERVESVLAAASPAGLTLLRMAETKTDDSEALPSAAWSGAVLSDRSRKRVLVVLGAAGALAAALAVGVWLGGRQPRGTEAAFGNEVATDKAASGQGEEAEARPAHAGGVRGDSAPGMESATDDAPPRAGVPTVPEPEREVADGAEPTTQRGSAAGGATDDSVQGSPTKEPLAGEKGPGEGVVVGVGSAAPGTTTAAPALGPSTSSTPSAPQLTAPGTTAVKPPGAGSTSTKRPVTAPKNEAEFLMERK</sequence>
<evidence type="ECO:0000256" key="1">
    <source>
        <dbReference type="ARBA" id="ARBA00022679"/>
    </source>
</evidence>
<evidence type="ECO:0000256" key="4">
    <source>
        <dbReference type="ARBA" id="ARBA00022840"/>
    </source>
</evidence>
<dbReference type="GO" id="GO:0005524">
    <property type="term" value="F:ATP binding"/>
    <property type="evidence" value="ECO:0007669"/>
    <property type="project" value="UniProtKB-KW"/>
</dbReference>
<gene>
    <name evidence="8" type="ORF">CMC5_050700</name>
</gene>
<keyword evidence="6" id="KW-0472">Membrane</keyword>
<feature type="compositionally biased region" description="Basic and acidic residues" evidence="5">
    <location>
        <begin position="537"/>
        <end position="546"/>
    </location>
</feature>
<dbReference type="SMART" id="SM00220">
    <property type="entry name" value="S_TKc"/>
    <property type="match status" value="1"/>
</dbReference>
<dbReference type="EC" id="2.7.11.1" evidence="8"/>
<dbReference type="STRING" id="52.CMC5_050700"/>
<dbReference type="PANTHER" id="PTHR43289">
    <property type="entry name" value="MITOGEN-ACTIVATED PROTEIN KINASE KINASE KINASE 20-RELATED"/>
    <property type="match status" value="1"/>
</dbReference>
<organism evidence="8 9">
    <name type="scientific">Chondromyces crocatus</name>
    <dbReference type="NCBI Taxonomy" id="52"/>
    <lineage>
        <taxon>Bacteria</taxon>
        <taxon>Pseudomonadati</taxon>
        <taxon>Myxococcota</taxon>
        <taxon>Polyangia</taxon>
        <taxon>Polyangiales</taxon>
        <taxon>Polyangiaceae</taxon>
        <taxon>Chondromyces</taxon>
    </lineage>
</organism>
<protein>
    <submittedName>
        <fullName evidence="8">Protein kinase</fullName>
        <ecNumber evidence="8">2.7.11.1</ecNumber>
    </submittedName>
</protein>
<dbReference type="EMBL" id="CP012159">
    <property type="protein sequence ID" value="AKT40913.1"/>
    <property type="molecule type" value="Genomic_DNA"/>
</dbReference>
<evidence type="ECO:0000313" key="8">
    <source>
        <dbReference type="EMBL" id="AKT40913.1"/>
    </source>
</evidence>
<evidence type="ECO:0000256" key="3">
    <source>
        <dbReference type="ARBA" id="ARBA00022777"/>
    </source>
</evidence>
<evidence type="ECO:0000256" key="5">
    <source>
        <dbReference type="SAM" id="MobiDB-lite"/>
    </source>
</evidence>
<accession>A0A0K1EJY7</accession>
<dbReference type="Pfam" id="PF00069">
    <property type="entry name" value="Pkinase"/>
    <property type="match status" value="1"/>
</dbReference>
<keyword evidence="2" id="KW-0547">Nucleotide-binding</keyword>
<dbReference type="GO" id="GO:0004674">
    <property type="term" value="F:protein serine/threonine kinase activity"/>
    <property type="evidence" value="ECO:0007669"/>
    <property type="project" value="UniProtKB-EC"/>
</dbReference>
<keyword evidence="1 8" id="KW-0808">Transferase</keyword>
<dbReference type="PROSITE" id="PS00108">
    <property type="entry name" value="PROTEIN_KINASE_ST"/>
    <property type="match status" value="1"/>
</dbReference>
<dbReference type="AlphaFoldDB" id="A0A0K1EJY7"/>
<keyword evidence="4" id="KW-0067">ATP-binding</keyword>
<dbReference type="InterPro" id="IPR008271">
    <property type="entry name" value="Ser/Thr_kinase_AS"/>
</dbReference>
<dbReference type="InterPro" id="IPR000719">
    <property type="entry name" value="Prot_kinase_dom"/>
</dbReference>
<feature type="region of interest" description="Disordered" evidence="5">
    <location>
        <begin position="376"/>
        <end position="546"/>
    </location>
</feature>
<dbReference type="SUPFAM" id="SSF56112">
    <property type="entry name" value="Protein kinase-like (PK-like)"/>
    <property type="match status" value="1"/>
</dbReference>
<feature type="compositionally biased region" description="Low complexity" evidence="5">
    <location>
        <begin position="482"/>
        <end position="513"/>
    </location>
</feature>
<evidence type="ECO:0000259" key="7">
    <source>
        <dbReference type="PROSITE" id="PS50011"/>
    </source>
</evidence>
<dbReference type="Gene3D" id="3.30.200.20">
    <property type="entry name" value="Phosphorylase Kinase, domain 1"/>
    <property type="match status" value="1"/>
</dbReference>
<dbReference type="RefSeq" id="WP_050432780.1">
    <property type="nucleotide sequence ID" value="NZ_CP012159.1"/>
</dbReference>
<dbReference type="PANTHER" id="PTHR43289:SF6">
    <property type="entry name" value="SERINE_THREONINE-PROTEIN KINASE NEKL-3"/>
    <property type="match status" value="1"/>
</dbReference>